<dbReference type="SUPFAM" id="SSF52833">
    <property type="entry name" value="Thioredoxin-like"/>
    <property type="match status" value="1"/>
</dbReference>
<proteinExistence type="predicted"/>
<dbReference type="InterPro" id="IPR010987">
    <property type="entry name" value="Glutathione-S-Trfase_C-like"/>
</dbReference>
<accession>A0A9W8LVK6</accession>
<dbReference type="SUPFAM" id="SSF47616">
    <property type="entry name" value="GST C-terminal domain-like"/>
    <property type="match status" value="1"/>
</dbReference>
<feature type="domain" description="GST C-terminal" evidence="2">
    <location>
        <begin position="87"/>
        <end position="220"/>
    </location>
</feature>
<dbReference type="InterPro" id="IPR036282">
    <property type="entry name" value="Glutathione-S-Trfase_C_sf"/>
</dbReference>
<dbReference type="Proteomes" id="UP001140094">
    <property type="component" value="Unassembled WGS sequence"/>
</dbReference>
<sequence length="222" mass="24970">MSAQSFSYILRYFDLIGRGETCRLLLAAGEVDWVEEHPEWPQDKEKQPFGRLPVLIEKSADGSELVLSESSTIERYLGRIFGLLPADPRASAIQEQMCDRQADIIAACLVYAQVTAEEDKKMYLANIDDLFTRMAKSHMEILSANNCKSHLFGDKLSFADISLYAFYKMMGMYMGCYLKDAVKITKEKVTPEIVHLLASIEAEPLLASHLSKCESLAARLSQ</sequence>
<organism evidence="3 4">
    <name type="scientific">Coemansia guatemalensis</name>
    <dbReference type="NCBI Taxonomy" id="2761395"/>
    <lineage>
        <taxon>Eukaryota</taxon>
        <taxon>Fungi</taxon>
        <taxon>Fungi incertae sedis</taxon>
        <taxon>Zoopagomycota</taxon>
        <taxon>Kickxellomycotina</taxon>
        <taxon>Kickxellomycetes</taxon>
        <taxon>Kickxellales</taxon>
        <taxon>Kickxellaceae</taxon>
        <taxon>Coemansia</taxon>
    </lineage>
</organism>
<dbReference type="OrthoDB" id="414243at2759"/>
<evidence type="ECO:0000313" key="3">
    <source>
        <dbReference type="EMBL" id="KAJ2805998.1"/>
    </source>
</evidence>
<dbReference type="PROSITE" id="PS50404">
    <property type="entry name" value="GST_NTER"/>
    <property type="match status" value="1"/>
</dbReference>
<dbReference type="PROSITE" id="PS50405">
    <property type="entry name" value="GST_CTER"/>
    <property type="match status" value="1"/>
</dbReference>
<protein>
    <recommendedName>
        <fullName evidence="5">Glutathione S-transferase</fullName>
    </recommendedName>
</protein>
<dbReference type="InterPro" id="IPR050213">
    <property type="entry name" value="GST_superfamily"/>
</dbReference>
<dbReference type="CDD" id="cd03039">
    <property type="entry name" value="GST_N_Sigma_like"/>
    <property type="match status" value="1"/>
</dbReference>
<dbReference type="InterPro" id="IPR040079">
    <property type="entry name" value="Glutathione_S-Trfase"/>
</dbReference>
<dbReference type="InterPro" id="IPR004046">
    <property type="entry name" value="GST_C"/>
</dbReference>
<reference evidence="3" key="1">
    <citation type="submission" date="2022-07" db="EMBL/GenBank/DDBJ databases">
        <title>Phylogenomic reconstructions and comparative analyses of Kickxellomycotina fungi.</title>
        <authorList>
            <person name="Reynolds N.K."/>
            <person name="Stajich J.E."/>
            <person name="Barry K."/>
            <person name="Grigoriev I.V."/>
            <person name="Crous P."/>
            <person name="Smith M.E."/>
        </authorList>
    </citation>
    <scope>NUCLEOTIDE SEQUENCE</scope>
    <source>
        <strain evidence="3">NRRL 1565</strain>
    </source>
</reference>
<keyword evidence="4" id="KW-1185">Reference proteome</keyword>
<comment type="caution">
    <text evidence="3">The sequence shown here is derived from an EMBL/GenBank/DDBJ whole genome shotgun (WGS) entry which is preliminary data.</text>
</comment>
<evidence type="ECO:0000259" key="2">
    <source>
        <dbReference type="PROSITE" id="PS50405"/>
    </source>
</evidence>
<dbReference type="GO" id="GO:0004364">
    <property type="term" value="F:glutathione transferase activity"/>
    <property type="evidence" value="ECO:0007669"/>
    <property type="project" value="TreeGrafter"/>
</dbReference>
<dbReference type="Gene3D" id="3.40.30.10">
    <property type="entry name" value="Glutaredoxin"/>
    <property type="match status" value="1"/>
</dbReference>
<dbReference type="EMBL" id="JANBUO010000236">
    <property type="protein sequence ID" value="KAJ2805998.1"/>
    <property type="molecule type" value="Genomic_DNA"/>
</dbReference>
<evidence type="ECO:0000313" key="4">
    <source>
        <dbReference type="Proteomes" id="UP001140094"/>
    </source>
</evidence>
<dbReference type="Pfam" id="PF02798">
    <property type="entry name" value="GST_N"/>
    <property type="match status" value="1"/>
</dbReference>
<dbReference type="InterPro" id="IPR036249">
    <property type="entry name" value="Thioredoxin-like_sf"/>
</dbReference>
<dbReference type="PANTHER" id="PTHR11571">
    <property type="entry name" value="GLUTATHIONE S-TRANSFERASE"/>
    <property type="match status" value="1"/>
</dbReference>
<name>A0A9W8LVK6_9FUNG</name>
<feature type="domain" description="GST N-terminal" evidence="1">
    <location>
        <begin position="6"/>
        <end position="85"/>
    </location>
</feature>
<gene>
    <name evidence="3" type="ORF">H4R20_001867</name>
</gene>
<dbReference type="InterPro" id="IPR004045">
    <property type="entry name" value="Glutathione_S-Trfase_N"/>
</dbReference>
<dbReference type="AlphaFoldDB" id="A0A9W8LVK6"/>
<dbReference type="Gene3D" id="1.20.1050.10">
    <property type="match status" value="1"/>
</dbReference>
<dbReference type="Pfam" id="PF14497">
    <property type="entry name" value="GST_C_3"/>
    <property type="match status" value="1"/>
</dbReference>
<evidence type="ECO:0000259" key="1">
    <source>
        <dbReference type="PROSITE" id="PS50404"/>
    </source>
</evidence>
<evidence type="ECO:0008006" key="5">
    <source>
        <dbReference type="Google" id="ProtNLM"/>
    </source>
</evidence>
<dbReference type="GO" id="GO:0006749">
    <property type="term" value="P:glutathione metabolic process"/>
    <property type="evidence" value="ECO:0007669"/>
    <property type="project" value="TreeGrafter"/>
</dbReference>
<dbReference type="SFLD" id="SFLDS00019">
    <property type="entry name" value="Glutathione_Transferase_(cytos"/>
    <property type="match status" value="1"/>
</dbReference>